<evidence type="ECO:0000313" key="5">
    <source>
        <dbReference type="Proteomes" id="UP001240236"/>
    </source>
</evidence>
<keyword evidence="5" id="KW-1185">Reference proteome</keyword>
<evidence type="ECO:0000256" key="2">
    <source>
        <dbReference type="ARBA" id="ARBA00022679"/>
    </source>
</evidence>
<protein>
    <submittedName>
        <fullName evidence="4">DNA adenine methylase</fullName>
        <ecNumber evidence="4">2.1.1.72</ecNumber>
    </submittedName>
</protein>
<dbReference type="SUPFAM" id="SSF53335">
    <property type="entry name" value="S-adenosyl-L-methionine-dependent methyltransferases"/>
    <property type="match status" value="1"/>
</dbReference>
<dbReference type="PIRSF" id="PIRSF000398">
    <property type="entry name" value="M_m6A_EcoRV"/>
    <property type="match status" value="1"/>
</dbReference>
<evidence type="ECO:0000256" key="3">
    <source>
        <dbReference type="ARBA" id="ARBA00022691"/>
    </source>
</evidence>
<dbReference type="EMBL" id="JAUSUZ010000001">
    <property type="protein sequence ID" value="MDQ0371548.1"/>
    <property type="molecule type" value="Genomic_DNA"/>
</dbReference>
<accession>A0AAE3W7Q2</accession>
<dbReference type="EC" id="2.1.1.72" evidence="4"/>
<dbReference type="Gene3D" id="3.40.50.150">
    <property type="entry name" value="Vaccinia Virus protein VP39"/>
    <property type="match status" value="2"/>
</dbReference>
<dbReference type="PANTHER" id="PTHR30481">
    <property type="entry name" value="DNA ADENINE METHYLASE"/>
    <property type="match status" value="1"/>
</dbReference>
<organism evidence="4 5">
    <name type="scientific">Catenuloplanes indicus</name>
    <dbReference type="NCBI Taxonomy" id="137267"/>
    <lineage>
        <taxon>Bacteria</taxon>
        <taxon>Bacillati</taxon>
        <taxon>Actinomycetota</taxon>
        <taxon>Actinomycetes</taxon>
        <taxon>Micromonosporales</taxon>
        <taxon>Micromonosporaceae</taxon>
        <taxon>Catenuloplanes</taxon>
    </lineage>
</organism>
<dbReference type="GO" id="GO:0009307">
    <property type="term" value="P:DNA restriction-modification system"/>
    <property type="evidence" value="ECO:0007669"/>
    <property type="project" value="InterPro"/>
</dbReference>
<dbReference type="PRINTS" id="PR00505">
    <property type="entry name" value="D12N6MTFRASE"/>
</dbReference>
<dbReference type="InterPro" id="IPR012263">
    <property type="entry name" value="M_m6A_EcoRV"/>
</dbReference>
<dbReference type="GO" id="GO:0032259">
    <property type="term" value="P:methylation"/>
    <property type="evidence" value="ECO:0007669"/>
    <property type="project" value="UniProtKB-KW"/>
</dbReference>
<dbReference type="RefSeq" id="WP_307248433.1">
    <property type="nucleotide sequence ID" value="NZ_JAUSUZ010000001.1"/>
</dbReference>
<dbReference type="Proteomes" id="UP001240236">
    <property type="component" value="Unassembled WGS sequence"/>
</dbReference>
<name>A0AAE3W7Q2_9ACTN</name>
<evidence type="ECO:0000256" key="1">
    <source>
        <dbReference type="ARBA" id="ARBA00022603"/>
    </source>
</evidence>
<proteinExistence type="predicted"/>
<reference evidence="4 5" key="1">
    <citation type="submission" date="2023-07" db="EMBL/GenBank/DDBJ databases">
        <title>Sequencing the genomes of 1000 actinobacteria strains.</title>
        <authorList>
            <person name="Klenk H.-P."/>
        </authorList>
    </citation>
    <scope>NUCLEOTIDE SEQUENCE [LARGE SCALE GENOMIC DNA]</scope>
    <source>
        <strain evidence="4 5">DSM 44709</strain>
    </source>
</reference>
<dbReference type="PANTHER" id="PTHR30481:SF4">
    <property type="entry name" value="SITE-SPECIFIC DNA-METHYLTRANSFERASE (ADENINE-SPECIFIC)"/>
    <property type="match status" value="1"/>
</dbReference>
<keyword evidence="1 4" id="KW-0489">Methyltransferase</keyword>
<evidence type="ECO:0000313" key="4">
    <source>
        <dbReference type="EMBL" id="MDQ0371548.1"/>
    </source>
</evidence>
<dbReference type="GO" id="GO:0009007">
    <property type="term" value="F:site-specific DNA-methyltransferase (adenine-specific) activity"/>
    <property type="evidence" value="ECO:0007669"/>
    <property type="project" value="UniProtKB-EC"/>
</dbReference>
<dbReference type="GO" id="GO:0043565">
    <property type="term" value="F:sequence-specific DNA binding"/>
    <property type="evidence" value="ECO:0007669"/>
    <property type="project" value="TreeGrafter"/>
</dbReference>
<keyword evidence="3" id="KW-0949">S-adenosyl-L-methionine</keyword>
<gene>
    <name evidence="4" type="ORF">J2S42_008217</name>
</gene>
<comment type="caution">
    <text evidence="4">The sequence shown here is derived from an EMBL/GenBank/DDBJ whole genome shotgun (WGS) entry which is preliminary data.</text>
</comment>
<sequence length="296" mass="32893">MTDTLRPPFPYYGAKSRLAPWIASLLPAHEMYVEPFCGSAAVLFAKAPARSEVINDLDRNVVAFFRTLREQRDDLVTALRLTPYARDEYFADRLDVDDISDLERARRFFVRSTQAFNGMGNSDSRSGSWSAGVRVGSTPDAVSVRDLVERLHQHADRLRAVSVDARPAAKVIAAFDGPAVAMYVDPPYLGETRTSLDDAKRRSADYRHDMSAPEEHVALAETLHACKAAVLLSGYPSPLYDDLYSDWYRAEMSVQRPATNRRGRAGTGAVEVIWSNRPIGRQPSLFDDLAGPEVAL</sequence>
<dbReference type="InterPro" id="IPR012327">
    <property type="entry name" value="MeTrfase_D12"/>
</dbReference>
<dbReference type="GO" id="GO:0006298">
    <property type="term" value="P:mismatch repair"/>
    <property type="evidence" value="ECO:0007669"/>
    <property type="project" value="TreeGrafter"/>
</dbReference>
<dbReference type="InterPro" id="IPR029063">
    <property type="entry name" value="SAM-dependent_MTases_sf"/>
</dbReference>
<keyword evidence="2 4" id="KW-0808">Transferase</keyword>
<dbReference type="GO" id="GO:1904047">
    <property type="term" value="F:S-adenosyl-L-methionine binding"/>
    <property type="evidence" value="ECO:0007669"/>
    <property type="project" value="TreeGrafter"/>
</dbReference>
<dbReference type="AlphaFoldDB" id="A0AAE3W7Q2"/>
<dbReference type="Pfam" id="PF02086">
    <property type="entry name" value="MethyltransfD12"/>
    <property type="match status" value="1"/>
</dbReference>